<dbReference type="OrthoDB" id="10047078at2759"/>
<comment type="caution">
    <text evidence="1">The sequence shown here is derived from an EMBL/GenBank/DDBJ whole genome shotgun (WGS) entry which is preliminary data.</text>
</comment>
<organism evidence="1 2">
    <name type="scientific">Periconia digitata</name>
    <dbReference type="NCBI Taxonomy" id="1303443"/>
    <lineage>
        <taxon>Eukaryota</taxon>
        <taxon>Fungi</taxon>
        <taxon>Dikarya</taxon>
        <taxon>Ascomycota</taxon>
        <taxon>Pezizomycotina</taxon>
        <taxon>Dothideomycetes</taxon>
        <taxon>Pleosporomycetidae</taxon>
        <taxon>Pleosporales</taxon>
        <taxon>Massarineae</taxon>
        <taxon>Periconiaceae</taxon>
        <taxon>Periconia</taxon>
    </lineage>
</organism>
<protein>
    <submittedName>
        <fullName evidence="1">Uncharacterized protein</fullName>
    </submittedName>
</protein>
<evidence type="ECO:0000313" key="1">
    <source>
        <dbReference type="EMBL" id="CAI6339873.1"/>
    </source>
</evidence>
<proteinExistence type="predicted"/>
<dbReference type="PANTHER" id="PTHR43845:SF1">
    <property type="entry name" value="BLR5969 PROTEIN"/>
    <property type="match status" value="1"/>
</dbReference>
<dbReference type="EMBL" id="CAOQHR010000009">
    <property type="protein sequence ID" value="CAI6339873.1"/>
    <property type="molecule type" value="Genomic_DNA"/>
</dbReference>
<dbReference type="InterPro" id="IPR042099">
    <property type="entry name" value="ANL_N_sf"/>
</dbReference>
<name>A0A9W4XQF6_9PLEO</name>
<dbReference type="AlphaFoldDB" id="A0A9W4XQF6"/>
<dbReference type="PANTHER" id="PTHR43845">
    <property type="entry name" value="BLR5969 PROTEIN"/>
    <property type="match status" value="1"/>
</dbReference>
<dbReference type="Proteomes" id="UP001152607">
    <property type="component" value="Unassembled WGS sequence"/>
</dbReference>
<sequence length="464" mass="52394">MASTAPFPLKDVLCVARIHPFYTRATKYPPSDDKILAAQKHADEIAPDLEAHQLTWKSDLYKSIRRLVHDTSPENHFRRRSYISNTGGGSGSSPLFFTTDVHENRHARSLFGSLIRRAGLIGDTDFVVTTHASGKLYRSLDLMTEIFESAGASVLTAGHILAPKDVVELIIKYHANVLSGDASQIVSVVYYVATLPKERSVGLHLDKIIYTSSGLTPFQRSEILLVFPKVQIYSILGSAEAGPYAFSCSHLLSSNWANLSHEDFIYVTRQMRIEILPASTTEQEATPEPLCDGEKGIIAQTSLMRLRNPLVRYVTGDVGSLHHVAGNVRKAIPCLNETHFRVLRLQGRDHRFSFEWDGEYFEFSNVSDLMNDPKSGVLQWQVLLDKMEGSEEEFLEVRVVRALSADQNGTNIHSREKLTRTIEIFFHIYKHNRHRFNLAFMDNDNAFQRSGTGRKIIKFINNFN</sequence>
<evidence type="ECO:0000313" key="2">
    <source>
        <dbReference type="Proteomes" id="UP001152607"/>
    </source>
</evidence>
<dbReference type="Gene3D" id="3.40.50.12780">
    <property type="entry name" value="N-terminal domain of ligase-like"/>
    <property type="match status" value="1"/>
</dbReference>
<gene>
    <name evidence="1" type="ORF">PDIGIT_LOCUS13037</name>
</gene>
<reference evidence="1" key="1">
    <citation type="submission" date="2023-01" db="EMBL/GenBank/DDBJ databases">
        <authorList>
            <person name="Van Ghelder C."/>
            <person name="Rancurel C."/>
        </authorList>
    </citation>
    <scope>NUCLEOTIDE SEQUENCE</scope>
    <source>
        <strain evidence="1">CNCM I-4278</strain>
    </source>
</reference>
<keyword evidence="2" id="KW-1185">Reference proteome</keyword>
<dbReference type="SUPFAM" id="SSF56801">
    <property type="entry name" value="Acetyl-CoA synthetase-like"/>
    <property type="match status" value="1"/>
</dbReference>
<accession>A0A9W4XQF6</accession>